<feature type="compositionally biased region" description="Low complexity" evidence="2">
    <location>
        <begin position="461"/>
        <end position="477"/>
    </location>
</feature>
<dbReference type="PANTHER" id="PTHR12832">
    <property type="entry name" value="TESTIS-SPECIFIC PROTEIN PBS13 T-COMPLEX 11"/>
    <property type="match status" value="1"/>
</dbReference>
<reference evidence="3 4" key="1">
    <citation type="submission" date="2015-04" db="EMBL/GenBank/DDBJ databases">
        <title>Genome sequence of Ceratocystis platani, a major pathogen of plane trees.</title>
        <authorList>
            <person name="Belbahri L."/>
        </authorList>
    </citation>
    <scope>NUCLEOTIDE SEQUENCE [LARGE SCALE GENOMIC DNA]</scope>
    <source>
        <strain evidence="3 4">CFO</strain>
    </source>
</reference>
<feature type="region of interest" description="Disordered" evidence="2">
    <location>
        <begin position="1"/>
        <end position="89"/>
    </location>
</feature>
<dbReference type="Pfam" id="PF05794">
    <property type="entry name" value="Tcp11"/>
    <property type="match status" value="1"/>
</dbReference>
<dbReference type="Proteomes" id="UP000034841">
    <property type="component" value="Unassembled WGS sequence"/>
</dbReference>
<feature type="compositionally biased region" description="Polar residues" evidence="2">
    <location>
        <begin position="51"/>
        <end position="70"/>
    </location>
</feature>
<dbReference type="OrthoDB" id="276323at2759"/>
<evidence type="ECO:0000313" key="3">
    <source>
        <dbReference type="EMBL" id="KKF93107.1"/>
    </source>
</evidence>
<feature type="compositionally biased region" description="Low complexity" evidence="2">
    <location>
        <begin position="71"/>
        <end position="85"/>
    </location>
</feature>
<dbReference type="GO" id="GO:0010737">
    <property type="term" value="P:protein kinase A signaling"/>
    <property type="evidence" value="ECO:0007669"/>
    <property type="project" value="TreeGrafter"/>
</dbReference>
<comment type="similarity">
    <text evidence="1">Belongs to the TCP11 family.</text>
</comment>
<feature type="region of interest" description="Disordered" evidence="2">
    <location>
        <begin position="447"/>
        <end position="477"/>
    </location>
</feature>
<organism evidence="3 4">
    <name type="scientific">Ceratocystis fimbriata f. sp. platani</name>
    <dbReference type="NCBI Taxonomy" id="88771"/>
    <lineage>
        <taxon>Eukaryota</taxon>
        <taxon>Fungi</taxon>
        <taxon>Dikarya</taxon>
        <taxon>Ascomycota</taxon>
        <taxon>Pezizomycotina</taxon>
        <taxon>Sordariomycetes</taxon>
        <taxon>Hypocreomycetidae</taxon>
        <taxon>Microascales</taxon>
        <taxon>Ceratocystidaceae</taxon>
        <taxon>Ceratocystis</taxon>
    </lineage>
</organism>
<feature type="compositionally biased region" description="Polar residues" evidence="2">
    <location>
        <begin position="21"/>
        <end position="38"/>
    </location>
</feature>
<keyword evidence="4" id="KW-1185">Reference proteome</keyword>
<dbReference type="PANTHER" id="PTHR12832:SF11">
    <property type="entry name" value="LD23868P"/>
    <property type="match status" value="1"/>
</dbReference>
<dbReference type="AlphaFoldDB" id="A0A0F8CQU5"/>
<gene>
    <name evidence="3" type="primary">SOK1</name>
    <name evidence="3" type="ORF">CFO_g4537</name>
</gene>
<name>A0A0F8CQU5_CERFI</name>
<proteinExistence type="inferred from homology"/>
<evidence type="ECO:0000256" key="2">
    <source>
        <dbReference type="SAM" id="MobiDB-lite"/>
    </source>
</evidence>
<feature type="compositionally biased region" description="Polar residues" evidence="2">
    <location>
        <begin position="449"/>
        <end position="460"/>
    </location>
</feature>
<comment type="caution">
    <text evidence="3">The sequence shown here is derived from an EMBL/GenBank/DDBJ whole genome shotgun (WGS) entry which is preliminary data.</text>
</comment>
<feature type="compositionally biased region" description="Gly residues" evidence="2">
    <location>
        <begin position="1"/>
        <end position="11"/>
    </location>
</feature>
<accession>A0A0F8CQU5</accession>
<sequence length="657" mass="73685">MASEEGAGGGMENTKGKEPEVQTTVKSQANAYPISQIQLPRHFGGSPPAASASNVESSQSNTPVAISRANSPSKTSSKSSSSSDSCLEPPVTRHTLVELDVNRIVLNSRLRHDINFDPELHFRPNMDGDKGRKKNQRAEQFWQALEEQLGMFLVNRPAFVEKFGESNNWCLPNLLKAVKEIIQTLVPSRDRQSLDECFNLELLMQQFNHGVADLEKLASWLASLLKSHCAPMRDDWVDDMYNLLSKGNRENDIKTLVKGMRDLLSVLEAMKLDVANHQIRCLRPSLIEDTVKFEKRYFEKKILSDRLDVAPARSWFHNVRRYSKEFVKLATPAYASHVRALGDLAILGIAMAQMTMPILFAYRFPTTHSHHHHQTTHTGSHGQYTTIPPTFMHDEERIHKFREEISEMTALAIAMRLYDKLLKEFPKKQKSDVPSYLSSSMDVDFDFNSPPTSRPPSVTLSGSDSASSSPRSSPRASLVFAAPARQSTLKESRDNVYQSLVDLLRMLPSSQRNSSSRWDAIAPMWALQIVRNTSASLDKVDEIENTFKASMSTLTTPVAMQVQMDIFQHLAWEIMPRLRDFRGMKAWHLFTNGTAGRPYAPSRGVTSSPLQIETAGIAMMATKIAHVATLHYQVWASVYAGVSIQLPVSTEAAPEEE</sequence>
<evidence type="ECO:0000313" key="4">
    <source>
        <dbReference type="Proteomes" id="UP000034841"/>
    </source>
</evidence>
<protein>
    <submittedName>
        <fullName evidence="3">Protein SOK1</fullName>
    </submittedName>
</protein>
<evidence type="ECO:0000256" key="1">
    <source>
        <dbReference type="ARBA" id="ARBA00010954"/>
    </source>
</evidence>
<dbReference type="InterPro" id="IPR008862">
    <property type="entry name" value="Tcp11"/>
</dbReference>
<dbReference type="EMBL" id="LBBL01000279">
    <property type="protein sequence ID" value="KKF93107.1"/>
    <property type="molecule type" value="Genomic_DNA"/>
</dbReference>